<keyword evidence="5" id="KW-1185">Reference proteome</keyword>
<evidence type="ECO:0000313" key="4">
    <source>
        <dbReference type="EMBL" id="OLV19686.1"/>
    </source>
</evidence>
<dbReference type="PANTHER" id="PTHR13194">
    <property type="entry name" value="COMPLEX I INTERMEDIATE-ASSOCIATED PROTEIN 30"/>
    <property type="match status" value="1"/>
</dbReference>
<dbReference type="EMBL" id="MSTI01000024">
    <property type="protein sequence ID" value="OLV19686.1"/>
    <property type="molecule type" value="Genomic_DNA"/>
</dbReference>
<dbReference type="Pfam" id="PF08547">
    <property type="entry name" value="CIA30"/>
    <property type="match status" value="1"/>
</dbReference>
<name>A0A1U7P3F1_9DEIO</name>
<feature type="chain" id="PRO_5012979278" description="NADH:ubiquinone oxidoreductase intermediate-associated protein 30 domain-containing protein" evidence="2">
    <location>
        <begin position="18"/>
        <end position="175"/>
    </location>
</feature>
<dbReference type="Proteomes" id="UP000186607">
    <property type="component" value="Unassembled WGS sequence"/>
</dbReference>
<evidence type="ECO:0000256" key="1">
    <source>
        <dbReference type="ARBA" id="ARBA00007884"/>
    </source>
</evidence>
<dbReference type="SUPFAM" id="SSF49785">
    <property type="entry name" value="Galactose-binding domain-like"/>
    <property type="match status" value="1"/>
</dbReference>
<dbReference type="STRING" id="249408.BOO71_0002068"/>
<comment type="similarity">
    <text evidence="1">Belongs to the CIA30 family.</text>
</comment>
<evidence type="ECO:0000313" key="5">
    <source>
        <dbReference type="Proteomes" id="UP000186607"/>
    </source>
</evidence>
<dbReference type="InterPro" id="IPR013857">
    <property type="entry name" value="NADH-UbQ_OxRdtase-assoc_prot30"/>
</dbReference>
<dbReference type="InterPro" id="IPR039131">
    <property type="entry name" value="NDUFAF1"/>
</dbReference>
<dbReference type="OrthoDB" id="442188at2"/>
<accession>A0A1U7P3F1</accession>
<organism evidence="4 5">
    <name type="scientific">Deinococcus marmoris</name>
    <dbReference type="NCBI Taxonomy" id="249408"/>
    <lineage>
        <taxon>Bacteria</taxon>
        <taxon>Thermotogati</taxon>
        <taxon>Deinococcota</taxon>
        <taxon>Deinococci</taxon>
        <taxon>Deinococcales</taxon>
        <taxon>Deinococcaceae</taxon>
        <taxon>Deinococcus</taxon>
    </lineage>
</organism>
<sequence length="175" mass="18881">MKGLALAAALCSGMSLSAPILEFNANTPSWSVLNDTVMGGVSSSQVRINDGVLEFTGQVRLENNGGFAGVRSSPGRYDLSGFSDLKLRVKGDGKRYMFQLGTSARNGVTYRAEFDTVAGQWTTVTIPLGSLRPTRFGQRLTGPTLEASDVIFFGFMIGNSRAERFALQVDWIEGQ</sequence>
<evidence type="ECO:0000259" key="3">
    <source>
        <dbReference type="Pfam" id="PF08547"/>
    </source>
</evidence>
<dbReference type="Gene3D" id="2.60.120.430">
    <property type="entry name" value="Galactose-binding lectin"/>
    <property type="match status" value="1"/>
</dbReference>
<dbReference type="InterPro" id="IPR008979">
    <property type="entry name" value="Galactose-bd-like_sf"/>
</dbReference>
<gene>
    <name evidence="4" type="ORF">BOO71_0002068</name>
</gene>
<reference evidence="4 5" key="1">
    <citation type="submission" date="2017-01" db="EMBL/GenBank/DDBJ databases">
        <title>Genome Analysis of Deinococcus marmoris KOPRI26562.</title>
        <authorList>
            <person name="Kim J.H."/>
            <person name="Oh H.-M."/>
        </authorList>
    </citation>
    <scope>NUCLEOTIDE SEQUENCE [LARGE SCALE GENOMIC DNA]</scope>
    <source>
        <strain evidence="4 5">KOPRI26562</strain>
    </source>
</reference>
<comment type="caution">
    <text evidence="4">The sequence shown here is derived from an EMBL/GenBank/DDBJ whole genome shotgun (WGS) entry which is preliminary data.</text>
</comment>
<protein>
    <recommendedName>
        <fullName evidence="3">NADH:ubiquinone oxidoreductase intermediate-associated protein 30 domain-containing protein</fullName>
    </recommendedName>
</protein>
<proteinExistence type="inferred from homology"/>
<dbReference type="AlphaFoldDB" id="A0A1U7P3F1"/>
<feature type="domain" description="NADH:ubiquinone oxidoreductase intermediate-associated protein 30" evidence="3">
    <location>
        <begin position="26"/>
        <end position="169"/>
    </location>
</feature>
<dbReference type="RefSeq" id="WP_083652931.1">
    <property type="nucleotide sequence ID" value="NZ_MSTI01000024.1"/>
</dbReference>
<feature type="signal peptide" evidence="2">
    <location>
        <begin position="1"/>
        <end position="17"/>
    </location>
</feature>
<keyword evidence="2" id="KW-0732">Signal</keyword>
<evidence type="ECO:0000256" key="2">
    <source>
        <dbReference type="SAM" id="SignalP"/>
    </source>
</evidence>
<dbReference type="PANTHER" id="PTHR13194:SF19">
    <property type="entry name" value="NAD(P)-BINDING ROSSMANN-FOLD SUPERFAMILY PROTEIN"/>
    <property type="match status" value="1"/>
</dbReference>